<feature type="domain" description="Tc1-like transposase DDE" evidence="1">
    <location>
        <begin position="48"/>
        <end position="132"/>
    </location>
</feature>
<evidence type="ECO:0000259" key="1">
    <source>
        <dbReference type="Pfam" id="PF13358"/>
    </source>
</evidence>
<dbReference type="OrthoDB" id="9996331at2759"/>
<dbReference type="InterPro" id="IPR038717">
    <property type="entry name" value="Tc1-like_DDE_dom"/>
</dbReference>
<evidence type="ECO:0000313" key="2">
    <source>
        <dbReference type="EMBL" id="KAA6388854.1"/>
    </source>
</evidence>
<dbReference type="Proteomes" id="UP000324800">
    <property type="component" value="Unassembled WGS sequence"/>
</dbReference>
<dbReference type="Pfam" id="PF13358">
    <property type="entry name" value="DDE_3"/>
    <property type="match status" value="1"/>
</dbReference>
<reference evidence="2 3" key="1">
    <citation type="submission" date="2019-03" db="EMBL/GenBank/DDBJ databases">
        <title>Single cell metagenomics reveals metabolic interactions within the superorganism composed of flagellate Streblomastix strix and complex community of Bacteroidetes bacteria on its surface.</title>
        <authorList>
            <person name="Treitli S.C."/>
            <person name="Kolisko M."/>
            <person name="Husnik F."/>
            <person name="Keeling P."/>
            <person name="Hampl V."/>
        </authorList>
    </citation>
    <scope>NUCLEOTIDE SEQUENCE [LARGE SCALE GENOMIC DNA]</scope>
    <source>
        <strain evidence="2">ST1C</strain>
    </source>
</reference>
<protein>
    <submittedName>
        <fullName evidence="2">Putative Transposable element Tc3 transposase</fullName>
    </submittedName>
</protein>
<dbReference type="GO" id="GO:0003676">
    <property type="term" value="F:nucleic acid binding"/>
    <property type="evidence" value="ECO:0007669"/>
    <property type="project" value="InterPro"/>
</dbReference>
<dbReference type="InterPro" id="IPR036397">
    <property type="entry name" value="RNaseH_sf"/>
</dbReference>
<dbReference type="AlphaFoldDB" id="A0A5J4W1L1"/>
<name>A0A5J4W1L1_9EUKA</name>
<organism evidence="2 3">
    <name type="scientific">Streblomastix strix</name>
    <dbReference type="NCBI Taxonomy" id="222440"/>
    <lineage>
        <taxon>Eukaryota</taxon>
        <taxon>Metamonada</taxon>
        <taxon>Preaxostyla</taxon>
        <taxon>Oxymonadida</taxon>
        <taxon>Streblomastigidae</taxon>
        <taxon>Streblomastix</taxon>
    </lineage>
</organism>
<accession>A0A5J4W1L1</accession>
<dbReference type="PANTHER" id="PTHR23022:SF129">
    <property type="entry name" value="TRANSPOSABLE ELEMENT TC3 TRANSPOSASE"/>
    <property type="match status" value="1"/>
</dbReference>
<gene>
    <name evidence="2" type="ORF">EZS28_015622</name>
</gene>
<proteinExistence type="predicted"/>
<dbReference type="EMBL" id="SNRW01003820">
    <property type="protein sequence ID" value="KAA6388854.1"/>
    <property type="molecule type" value="Genomic_DNA"/>
</dbReference>
<comment type="caution">
    <text evidence="2">The sequence shown here is derived from an EMBL/GenBank/DDBJ whole genome shotgun (WGS) entry which is preliminary data.</text>
</comment>
<sequence length="183" mass="21194">YLSDTNQKKRKDFAERHLRDDELWRRTIFTDEKRFCLDGPDGFKSNLIVVENTLDSEAYVDMLKKKFFGIAKKHYGRTEFRFQQDNAPCHASKFTKVALSKLHISVLEWPAKSPDLNIIENVWSDLSRKTYESGVPYTDKDALTAGIKAAWTRVSQTYIDDLVDGMYKRLSECIANNGLATHY</sequence>
<dbReference type="Gene3D" id="3.30.420.10">
    <property type="entry name" value="Ribonuclease H-like superfamily/Ribonuclease H"/>
    <property type="match status" value="1"/>
</dbReference>
<evidence type="ECO:0000313" key="3">
    <source>
        <dbReference type="Proteomes" id="UP000324800"/>
    </source>
</evidence>
<dbReference type="InterPro" id="IPR052338">
    <property type="entry name" value="Transposase_5"/>
</dbReference>
<dbReference type="PANTHER" id="PTHR23022">
    <property type="entry name" value="TRANSPOSABLE ELEMENT-RELATED"/>
    <property type="match status" value="1"/>
</dbReference>
<feature type="non-terminal residue" evidence="2">
    <location>
        <position position="1"/>
    </location>
</feature>